<organism evidence="16 17">
    <name type="scientific">Paspalum notatum var. saurae</name>
    <dbReference type="NCBI Taxonomy" id="547442"/>
    <lineage>
        <taxon>Eukaryota</taxon>
        <taxon>Viridiplantae</taxon>
        <taxon>Streptophyta</taxon>
        <taxon>Embryophyta</taxon>
        <taxon>Tracheophyta</taxon>
        <taxon>Spermatophyta</taxon>
        <taxon>Magnoliopsida</taxon>
        <taxon>Liliopsida</taxon>
        <taxon>Poales</taxon>
        <taxon>Poaceae</taxon>
        <taxon>PACMAD clade</taxon>
        <taxon>Panicoideae</taxon>
        <taxon>Andropogonodae</taxon>
        <taxon>Paspaleae</taxon>
        <taxon>Paspalinae</taxon>
        <taxon>Paspalum</taxon>
    </lineage>
</organism>
<evidence type="ECO:0000256" key="6">
    <source>
        <dbReference type="ARBA" id="ARBA00022771"/>
    </source>
</evidence>
<comment type="similarity">
    <text evidence="2">Belongs to the histone deacetylase HD2 family.</text>
</comment>
<evidence type="ECO:0000256" key="12">
    <source>
        <dbReference type="ARBA" id="ARBA00023242"/>
    </source>
</evidence>
<proteinExistence type="inferred from homology"/>
<keyword evidence="12" id="KW-0539">Nucleus</keyword>
<dbReference type="FunFam" id="2.60.120.340:FF:000004">
    <property type="entry name" value="Histone deacetylase HDT1"/>
    <property type="match status" value="1"/>
</dbReference>
<feature type="compositionally biased region" description="Basic and acidic residues" evidence="14">
    <location>
        <begin position="19"/>
        <end position="28"/>
    </location>
</feature>
<gene>
    <name evidence="16" type="ORF">U9M48_036701</name>
</gene>
<evidence type="ECO:0000256" key="8">
    <source>
        <dbReference type="ARBA" id="ARBA00022833"/>
    </source>
</evidence>
<dbReference type="GO" id="GO:0016787">
    <property type="term" value="F:hydrolase activity"/>
    <property type="evidence" value="ECO:0007669"/>
    <property type="project" value="UniProtKB-KW"/>
</dbReference>
<feature type="compositionally biased region" description="Low complexity" evidence="14">
    <location>
        <begin position="372"/>
        <end position="382"/>
    </location>
</feature>
<evidence type="ECO:0000256" key="3">
    <source>
        <dbReference type="ARBA" id="ARBA00022491"/>
    </source>
</evidence>
<feature type="compositionally biased region" description="Acidic residues" evidence="14">
    <location>
        <begin position="252"/>
        <end position="299"/>
    </location>
</feature>
<keyword evidence="3" id="KW-0678">Repressor</keyword>
<comment type="subcellular location">
    <subcellularLocation>
        <location evidence="1">Nucleus</location>
        <location evidence="1">Nucleolus</location>
    </subcellularLocation>
</comment>
<accession>A0AAQ3UHP0</accession>
<dbReference type="AlphaFoldDB" id="A0AAQ3UHP0"/>
<evidence type="ECO:0000256" key="7">
    <source>
        <dbReference type="ARBA" id="ARBA00022801"/>
    </source>
</evidence>
<dbReference type="GO" id="GO:0008270">
    <property type="term" value="F:zinc ion binding"/>
    <property type="evidence" value="ECO:0007669"/>
    <property type="project" value="UniProtKB-KW"/>
</dbReference>
<protein>
    <recommendedName>
        <fullName evidence="15">C2H2-type domain-containing protein</fullName>
    </recommendedName>
</protein>
<name>A0AAQ3UHP0_PASNO</name>
<keyword evidence="5" id="KW-0479">Metal-binding</keyword>
<dbReference type="Gene3D" id="2.60.120.340">
    <property type="entry name" value="Nucleoplasmin core domain"/>
    <property type="match status" value="1"/>
</dbReference>
<sequence length="403" mass="43172">MDGLAGFLRPISHSVSVKENPKERRREAAAGMMRNTGSEGQPCSAPLDKPFPVPLPRSALHSRTLLASPPPPARPRFYPAPRRQPSPSAVHPLPARSGAAAAPSLCRVVSRHPALTMEFWGLEVKPGTTVKCDPEDGYILHLSQAALGESKKSDSALMFVKVDNQKLALGTLSTDKYPQIQFDLVFDKEFELSHTSKAATVFFSGYKVVQPDEEELNVPVLKENGKAEVKTDAAASKSSAVAKDIEKKSKDDDDSDEDETDDSDEDEGLSPEEGDDDETSDEEDSSEDDEDSDEDEEEQTPTPKKPEAGKKRAAENALKTPLSDKKAKAATPSGQKTGGKKGAAPHVATPHPAKQAGKTPADSNKSKEKSPKSGGSFSCKSCSKTFNSEMALTAHSKAKHGAK</sequence>
<dbReference type="PROSITE" id="PS00028">
    <property type="entry name" value="ZINC_FINGER_C2H2_1"/>
    <property type="match status" value="1"/>
</dbReference>
<evidence type="ECO:0000256" key="4">
    <source>
        <dbReference type="ARBA" id="ARBA00022553"/>
    </source>
</evidence>
<evidence type="ECO:0000256" key="9">
    <source>
        <dbReference type="ARBA" id="ARBA00022853"/>
    </source>
</evidence>
<feature type="compositionally biased region" description="Low complexity" evidence="14">
    <location>
        <begin position="232"/>
        <end position="242"/>
    </location>
</feature>
<evidence type="ECO:0000259" key="15">
    <source>
        <dbReference type="PROSITE" id="PS50157"/>
    </source>
</evidence>
<evidence type="ECO:0000256" key="14">
    <source>
        <dbReference type="SAM" id="MobiDB-lite"/>
    </source>
</evidence>
<evidence type="ECO:0000313" key="16">
    <source>
        <dbReference type="EMBL" id="WVZ90395.1"/>
    </source>
</evidence>
<dbReference type="PROSITE" id="PS50157">
    <property type="entry name" value="ZINC_FINGER_C2H2_2"/>
    <property type="match status" value="1"/>
</dbReference>
<keyword evidence="10" id="KW-0805">Transcription regulation</keyword>
<evidence type="ECO:0000256" key="2">
    <source>
        <dbReference type="ARBA" id="ARBA00006673"/>
    </source>
</evidence>
<evidence type="ECO:0000256" key="5">
    <source>
        <dbReference type="ARBA" id="ARBA00022723"/>
    </source>
</evidence>
<keyword evidence="4" id="KW-0597">Phosphoprotein</keyword>
<dbReference type="Pfam" id="PF17800">
    <property type="entry name" value="NPL"/>
    <property type="match status" value="1"/>
</dbReference>
<feature type="compositionally biased region" description="Basic and acidic residues" evidence="14">
    <location>
        <begin position="304"/>
        <end position="314"/>
    </location>
</feature>
<dbReference type="InterPro" id="IPR041232">
    <property type="entry name" value="NPL"/>
</dbReference>
<keyword evidence="8" id="KW-0862">Zinc</keyword>
<feature type="compositionally biased region" description="Low complexity" evidence="14">
    <location>
        <begin position="75"/>
        <end position="85"/>
    </location>
</feature>
<feature type="domain" description="C2H2-type" evidence="15">
    <location>
        <begin position="377"/>
        <end position="403"/>
    </location>
</feature>
<evidence type="ECO:0000256" key="10">
    <source>
        <dbReference type="ARBA" id="ARBA00023015"/>
    </source>
</evidence>
<dbReference type="EMBL" id="CP144752">
    <property type="protein sequence ID" value="WVZ90395.1"/>
    <property type="molecule type" value="Genomic_DNA"/>
</dbReference>
<dbReference type="GO" id="GO:0005730">
    <property type="term" value="C:nucleolus"/>
    <property type="evidence" value="ECO:0007669"/>
    <property type="project" value="UniProtKB-SubCell"/>
</dbReference>
<feature type="region of interest" description="Disordered" evidence="14">
    <location>
        <begin position="227"/>
        <end position="382"/>
    </location>
</feature>
<evidence type="ECO:0000313" key="17">
    <source>
        <dbReference type="Proteomes" id="UP001341281"/>
    </source>
</evidence>
<keyword evidence="11" id="KW-0804">Transcription</keyword>
<evidence type="ECO:0000256" key="1">
    <source>
        <dbReference type="ARBA" id="ARBA00004604"/>
    </source>
</evidence>
<feature type="region of interest" description="Disordered" evidence="14">
    <location>
        <begin position="1"/>
        <end position="95"/>
    </location>
</feature>
<dbReference type="InterPro" id="IPR013087">
    <property type="entry name" value="Znf_C2H2_type"/>
</dbReference>
<dbReference type="Proteomes" id="UP001341281">
    <property type="component" value="Chromosome 08"/>
</dbReference>
<evidence type="ECO:0000256" key="11">
    <source>
        <dbReference type="ARBA" id="ARBA00023163"/>
    </source>
</evidence>
<reference evidence="16 17" key="1">
    <citation type="submission" date="2024-02" db="EMBL/GenBank/DDBJ databases">
        <title>High-quality chromosome-scale genome assembly of Pensacola bahiagrass (Paspalum notatum Flugge var. saurae).</title>
        <authorList>
            <person name="Vega J.M."/>
            <person name="Podio M."/>
            <person name="Orjuela J."/>
            <person name="Siena L.A."/>
            <person name="Pessino S.C."/>
            <person name="Combes M.C."/>
            <person name="Mariac C."/>
            <person name="Albertini E."/>
            <person name="Pupilli F."/>
            <person name="Ortiz J.P.A."/>
            <person name="Leblanc O."/>
        </authorList>
    </citation>
    <scope>NUCLEOTIDE SEQUENCE [LARGE SCALE GENOMIC DNA]</scope>
    <source>
        <strain evidence="16">R1</strain>
        <tissue evidence="16">Leaf</tissue>
    </source>
</reference>
<keyword evidence="6 13" id="KW-0863">Zinc-finger</keyword>
<evidence type="ECO:0000256" key="13">
    <source>
        <dbReference type="PROSITE-ProRule" id="PRU00042"/>
    </source>
</evidence>
<keyword evidence="9" id="KW-0156">Chromatin regulator</keyword>
<dbReference type="GO" id="GO:0006325">
    <property type="term" value="P:chromatin organization"/>
    <property type="evidence" value="ECO:0007669"/>
    <property type="project" value="UniProtKB-KW"/>
</dbReference>
<keyword evidence="7" id="KW-0378">Hydrolase</keyword>
<keyword evidence="17" id="KW-1185">Reference proteome</keyword>